<keyword evidence="1" id="KW-0067">ATP-binding</keyword>
<evidence type="ECO:0000313" key="4">
    <source>
        <dbReference type="WormBase" id="SRAE_0000067400"/>
    </source>
</evidence>
<dbReference type="Gene3D" id="2.30.30.940">
    <property type="match status" value="1"/>
</dbReference>
<name>A0A090MTA2_STRRB</name>
<reference evidence="2" key="1">
    <citation type="submission" date="2014-09" db="EMBL/GenBank/DDBJ databases">
        <authorList>
            <person name="Martin A.A."/>
        </authorList>
    </citation>
    <scope>NUCLEOTIDE SEQUENCE</scope>
    <source>
        <strain evidence="2">ED321</strain>
    </source>
</reference>
<accession>A0A090MTA2</accession>
<dbReference type="InterPro" id="IPR051055">
    <property type="entry name" value="PIF1_helicase"/>
</dbReference>
<reference evidence="1" key="2">
    <citation type="submission" date="2014-09" db="EMBL/GenBank/DDBJ databases">
        <authorList>
            <person name="Aslett A.Martin."/>
        </authorList>
    </citation>
    <scope>NUCLEOTIDE SEQUENCE</scope>
    <source>
        <strain evidence="1">ED321 Heterogonic</strain>
    </source>
</reference>
<dbReference type="GeneID" id="36373921"/>
<dbReference type="CDD" id="cd18809">
    <property type="entry name" value="SF1_C_RecD"/>
    <property type="match status" value="1"/>
</dbReference>
<reference evidence="3" key="3">
    <citation type="submission" date="2020-12" db="UniProtKB">
        <authorList>
            <consortium name="WormBaseParasite"/>
        </authorList>
    </citation>
    <scope>IDENTIFICATION</scope>
</reference>
<keyword evidence="1" id="KW-0547">Nucleotide-binding</keyword>
<dbReference type="CTD" id="36373921"/>
<dbReference type="WBParaSite" id="SRAE_0000067400.1">
    <property type="protein sequence ID" value="SRAE_0000067400.1"/>
    <property type="gene ID" value="WBGene00256423"/>
</dbReference>
<keyword evidence="2" id="KW-1185">Reference proteome</keyword>
<dbReference type="RefSeq" id="XP_024500762.1">
    <property type="nucleotide sequence ID" value="XM_024646596.1"/>
</dbReference>
<dbReference type="PANTHER" id="PTHR47642">
    <property type="entry name" value="ATP-DEPENDENT DNA HELICASE"/>
    <property type="match status" value="1"/>
</dbReference>
<protein>
    <submittedName>
        <fullName evidence="1">DNA helicase family and P-loop containing nucleoside triphosphate hydrolase domain-containing protein</fullName>
    </submittedName>
</protein>
<dbReference type="AlphaFoldDB" id="A0A090MTA2"/>
<dbReference type="InterPro" id="IPR027417">
    <property type="entry name" value="P-loop_NTPase"/>
</dbReference>
<dbReference type="EMBL" id="LN609411">
    <property type="protein sequence ID" value="CEF61553.1"/>
    <property type="molecule type" value="Genomic_DNA"/>
</dbReference>
<keyword evidence="1" id="KW-0347">Helicase</keyword>
<dbReference type="PANTHER" id="PTHR47642:SF6">
    <property type="entry name" value="ATP-DEPENDENT DNA HELICASE"/>
    <property type="match status" value="1"/>
</dbReference>
<evidence type="ECO:0000313" key="3">
    <source>
        <dbReference type="WBParaSite" id="SRAE_0000067400.1"/>
    </source>
</evidence>
<keyword evidence="1" id="KW-0378">Hydrolase</keyword>
<gene>
    <name evidence="1 3 4" type="ORF">SRAE_0000067400</name>
</gene>
<organism evidence="1">
    <name type="scientific">Strongyloides ratti</name>
    <name type="common">Parasitic roundworm</name>
    <dbReference type="NCBI Taxonomy" id="34506"/>
    <lineage>
        <taxon>Eukaryota</taxon>
        <taxon>Metazoa</taxon>
        <taxon>Ecdysozoa</taxon>
        <taxon>Nematoda</taxon>
        <taxon>Chromadorea</taxon>
        <taxon>Rhabditida</taxon>
        <taxon>Tylenchina</taxon>
        <taxon>Panagrolaimomorpha</taxon>
        <taxon>Strongyloidoidea</taxon>
        <taxon>Strongyloididae</taxon>
        <taxon>Strongyloides</taxon>
    </lineage>
</organism>
<dbReference type="OrthoDB" id="9997116at2759"/>
<evidence type="ECO:0000313" key="2">
    <source>
        <dbReference type="Proteomes" id="UP000035682"/>
    </source>
</evidence>
<dbReference type="GO" id="GO:0004386">
    <property type="term" value="F:helicase activity"/>
    <property type="evidence" value="ECO:0007669"/>
    <property type="project" value="UniProtKB-KW"/>
</dbReference>
<proteinExistence type="predicted"/>
<dbReference type="Proteomes" id="UP000035682">
    <property type="component" value="Unplaced"/>
</dbReference>
<dbReference type="SUPFAM" id="SSF52540">
    <property type="entry name" value="P-loop containing nucleoside triphosphate hydrolases"/>
    <property type="match status" value="1"/>
</dbReference>
<sequence>MKNRKKHYIYNCDSYFILQKVPEYFQSSDLKISILFTRHQYPLKLGFCITINKSQGQTLDKIGLYLDESGLFSHSQLYVALSRVRALSGVVVKWSYQQFPNKKEKIKNVIIKKIIELATKMIPQKPLTQDFPDTSVA</sequence>
<dbReference type="GO" id="GO:0016787">
    <property type="term" value="F:hydrolase activity"/>
    <property type="evidence" value="ECO:0007669"/>
    <property type="project" value="UniProtKB-KW"/>
</dbReference>
<evidence type="ECO:0000313" key="1">
    <source>
        <dbReference type="EMBL" id="CEF61553.1"/>
    </source>
</evidence>
<dbReference type="WormBase" id="SRAE_0000067400">
    <property type="protein sequence ID" value="SRP00019"/>
    <property type="gene ID" value="WBGene00256423"/>
</dbReference>
<dbReference type="Gene3D" id="3.40.50.300">
    <property type="entry name" value="P-loop containing nucleotide triphosphate hydrolases"/>
    <property type="match status" value="1"/>
</dbReference>